<dbReference type="EMBL" id="JBEDUW010000005">
    <property type="protein sequence ID" value="KAK9927746.1"/>
    <property type="molecule type" value="Genomic_DNA"/>
</dbReference>
<keyword evidence="3" id="KW-1185">Reference proteome</keyword>
<dbReference type="AlphaFoldDB" id="A0AAW1WVM2"/>
<dbReference type="InterPro" id="IPR050232">
    <property type="entry name" value="FBL13/AtMIF1-like"/>
</dbReference>
<evidence type="ECO:0000259" key="1">
    <source>
        <dbReference type="Pfam" id="PF24758"/>
    </source>
</evidence>
<dbReference type="PANTHER" id="PTHR31900">
    <property type="entry name" value="F-BOX/RNI SUPERFAMILY PROTEIN-RELATED"/>
    <property type="match status" value="1"/>
</dbReference>
<organism evidence="2 3">
    <name type="scientific">Rubus argutus</name>
    <name type="common">Southern blackberry</name>
    <dbReference type="NCBI Taxonomy" id="59490"/>
    <lineage>
        <taxon>Eukaryota</taxon>
        <taxon>Viridiplantae</taxon>
        <taxon>Streptophyta</taxon>
        <taxon>Embryophyta</taxon>
        <taxon>Tracheophyta</taxon>
        <taxon>Spermatophyta</taxon>
        <taxon>Magnoliopsida</taxon>
        <taxon>eudicotyledons</taxon>
        <taxon>Gunneridae</taxon>
        <taxon>Pentapetalae</taxon>
        <taxon>rosids</taxon>
        <taxon>fabids</taxon>
        <taxon>Rosales</taxon>
        <taxon>Rosaceae</taxon>
        <taxon>Rosoideae</taxon>
        <taxon>Rosoideae incertae sedis</taxon>
        <taxon>Rubus</taxon>
    </lineage>
</organism>
<protein>
    <recommendedName>
        <fullName evidence="1">F-box/LRR-repeat protein 15/At3g58940/PEG3-like LRR domain-containing protein</fullName>
    </recommendedName>
</protein>
<evidence type="ECO:0000313" key="2">
    <source>
        <dbReference type="EMBL" id="KAK9927746.1"/>
    </source>
</evidence>
<dbReference type="Pfam" id="PF24758">
    <property type="entry name" value="LRR_At5g56370"/>
    <property type="match status" value="1"/>
</dbReference>
<dbReference type="InterPro" id="IPR055411">
    <property type="entry name" value="LRR_FXL15/At3g58940/PEG3-like"/>
</dbReference>
<gene>
    <name evidence="2" type="ORF">M0R45_024915</name>
</gene>
<dbReference type="Proteomes" id="UP001457282">
    <property type="component" value="Unassembled WGS sequence"/>
</dbReference>
<reference evidence="2 3" key="1">
    <citation type="journal article" date="2023" name="G3 (Bethesda)">
        <title>A chromosome-length genome assembly and annotation of blackberry (Rubus argutus, cv. 'Hillquist').</title>
        <authorList>
            <person name="Bruna T."/>
            <person name="Aryal R."/>
            <person name="Dudchenko O."/>
            <person name="Sargent D.J."/>
            <person name="Mead D."/>
            <person name="Buti M."/>
            <person name="Cavallini A."/>
            <person name="Hytonen T."/>
            <person name="Andres J."/>
            <person name="Pham M."/>
            <person name="Weisz D."/>
            <person name="Mascagni F."/>
            <person name="Usai G."/>
            <person name="Natali L."/>
            <person name="Bassil N."/>
            <person name="Fernandez G.E."/>
            <person name="Lomsadze A."/>
            <person name="Armour M."/>
            <person name="Olukolu B."/>
            <person name="Poorten T."/>
            <person name="Britton C."/>
            <person name="Davik J."/>
            <person name="Ashrafi H."/>
            <person name="Aiden E.L."/>
            <person name="Borodovsky M."/>
            <person name="Worthington M."/>
        </authorList>
    </citation>
    <scope>NUCLEOTIDE SEQUENCE [LARGE SCALE GENOMIC DNA]</scope>
    <source>
        <strain evidence="2">PI 553951</strain>
    </source>
</reference>
<feature type="domain" description="F-box/LRR-repeat protein 15/At3g58940/PEG3-like LRR" evidence="1">
    <location>
        <begin position="153"/>
        <end position="308"/>
    </location>
</feature>
<dbReference type="CDD" id="cd09917">
    <property type="entry name" value="F-box_SF"/>
    <property type="match status" value="1"/>
</dbReference>
<dbReference type="Gene3D" id="1.20.1280.50">
    <property type="match status" value="1"/>
</dbReference>
<accession>A0AAW1WVM2</accession>
<dbReference type="InterPro" id="IPR032675">
    <property type="entry name" value="LRR_dom_sf"/>
</dbReference>
<evidence type="ECO:0000313" key="3">
    <source>
        <dbReference type="Proteomes" id="UP001457282"/>
    </source>
</evidence>
<dbReference type="SUPFAM" id="SSF52047">
    <property type="entry name" value="RNI-like"/>
    <property type="match status" value="1"/>
</dbReference>
<comment type="caution">
    <text evidence="2">The sequence shown here is derived from an EMBL/GenBank/DDBJ whole genome shotgun (WGS) entry which is preliminary data.</text>
</comment>
<dbReference type="InterPro" id="IPR036047">
    <property type="entry name" value="F-box-like_dom_sf"/>
</dbReference>
<dbReference type="Gene3D" id="3.80.10.10">
    <property type="entry name" value="Ribonuclease Inhibitor"/>
    <property type="match status" value="1"/>
</dbReference>
<sequence length="474" mass="54860">MAVVLIALTKTQRNQVLWTTSISYLPLQVLKLHELVGTAQDIFSSLPDNLAHHILSDFSFRELARVGGVSKRCREFYLSNPSLDFSSGDAVSRQHQFNLLNSIDRFMILHGDNRIQHFRIDWDFYAGPSEEVFRTMTRIHISVRCDVEVLELELRLHESDWVMLELPYCKLPYCIYLCGSLRSLLIKRYTVLKVPSFACYNNFQNLKLKSVRMDEGFCKWISSSCKYLKELWLDHVVTVEKFTIESSSLESFTVVYPYNDFCHLSISGEKLVKIKIDWNFYKLSDGHTTSLIICAPNLKYLKWIGNLLNYHNFGKLMCLEYAQIFLKHKGEDYDFDNAFEILCSICRVKVLILSEATTKILQLLLREGSMLAAFNDITYLSMHILSLTEDLVPVMVSLLKAMPHLNTLYINSYPSLQCINKPKACGYNSKYIGKINKCKILSPAVSVIICNREKYEDKTMGKSFYTVLYHLQDF</sequence>
<dbReference type="SUPFAM" id="SSF81383">
    <property type="entry name" value="F-box domain"/>
    <property type="match status" value="1"/>
</dbReference>
<name>A0AAW1WVM2_RUBAR</name>
<dbReference type="PANTHER" id="PTHR31900:SF27">
    <property type="entry name" value="FBD DOMAIN-CONTAINING PROTEIN"/>
    <property type="match status" value="1"/>
</dbReference>
<proteinExistence type="predicted"/>